<feature type="compositionally biased region" description="Polar residues" evidence="1">
    <location>
        <begin position="787"/>
        <end position="804"/>
    </location>
</feature>
<proteinExistence type="predicted"/>
<evidence type="ECO:0000313" key="3">
    <source>
        <dbReference type="EMBL" id="GAX79048.1"/>
    </source>
</evidence>
<dbReference type="Proteomes" id="UP000232323">
    <property type="component" value="Unassembled WGS sequence"/>
</dbReference>
<feature type="region of interest" description="Disordered" evidence="1">
    <location>
        <begin position="577"/>
        <end position="609"/>
    </location>
</feature>
<name>A0A250X7J1_9CHLO</name>
<evidence type="ECO:0000256" key="1">
    <source>
        <dbReference type="SAM" id="MobiDB-lite"/>
    </source>
</evidence>
<dbReference type="Pfam" id="PF12248">
    <property type="entry name" value="Methyltransf_FA"/>
    <property type="match status" value="1"/>
</dbReference>
<protein>
    <recommendedName>
        <fullName evidence="2">Farnesoic acid O-methyl transferase domain-containing protein</fullName>
    </recommendedName>
</protein>
<dbReference type="AlphaFoldDB" id="A0A250X7J1"/>
<dbReference type="EMBL" id="BEGY01000038">
    <property type="protein sequence ID" value="GAX79048.1"/>
    <property type="molecule type" value="Genomic_DNA"/>
</dbReference>
<dbReference type="OrthoDB" id="19132at2759"/>
<dbReference type="PANTHER" id="PTHR47457:SF1">
    <property type="entry name" value="BTB DOMAIN-CONTAINING PROTEIN-RELATED"/>
    <property type="match status" value="1"/>
</dbReference>
<feature type="region of interest" description="Disordered" evidence="1">
    <location>
        <begin position="432"/>
        <end position="517"/>
    </location>
</feature>
<dbReference type="STRING" id="1157962.A0A250X7J1"/>
<organism evidence="3 4">
    <name type="scientific">Chlamydomonas eustigma</name>
    <dbReference type="NCBI Taxonomy" id="1157962"/>
    <lineage>
        <taxon>Eukaryota</taxon>
        <taxon>Viridiplantae</taxon>
        <taxon>Chlorophyta</taxon>
        <taxon>core chlorophytes</taxon>
        <taxon>Chlorophyceae</taxon>
        <taxon>CS clade</taxon>
        <taxon>Chlamydomonadales</taxon>
        <taxon>Chlamydomonadaceae</taxon>
        <taxon>Chlamydomonas</taxon>
    </lineage>
</organism>
<evidence type="ECO:0000313" key="4">
    <source>
        <dbReference type="Proteomes" id="UP000232323"/>
    </source>
</evidence>
<feature type="region of interest" description="Disordered" evidence="1">
    <location>
        <begin position="787"/>
        <end position="824"/>
    </location>
</feature>
<keyword evidence="4" id="KW-1185">Reference proteome</keyword>
<dbReference type="SUPFAM" id="SSF49785">
    <property type="entry name" value="Galactose-binding domain-like"/>
    <property type="match status" value="1"/>
</dbReference>
<evidence type="ECO:0000259" key="2">
    <source>
        <dbReference type="Pfam" id="PF12248"/>
    </source>
</evidence>
<gene>
    <name evidence="3" type="ORF">CEUSTIGMA_g6488.t1</name>
</gene>
<reference evidence="3 4" key="1">
    <citation type="submission" date="2017-08" db="EMBL/GenBank/DDBJ databases">
        <title>Acidophilic green algal genome provides insights into adaptation to an acidic environment.</title>
        <authorList>
            <person name="Hirooka S."/>
            <person name="Hirose Y."/>
            <person name="Kanesaki Y."/>
            <person name="Higuchi S."/>
            <person name="Fujiwara T."/>
            <person name="Onuma R."/>
            <person name="Era A."/>
            <person name="Ohbayashi R."/>
            <person name="Uzuka A."/>
            <person name="Nozaki H."/>
            <person name="Yoshikawa H."/>
            <person name="Miyagishima S.Y."/>
        </authorList>
    </citation>
    <scope>NUCLEOTIDE SEQUENCE [LARGE SCALE GENOMIC DNA]</scope>
    <source>
        <strain evidence="3 4">NIES-2499</strain>
    </source>
</reference>
<sequence>MIFEAKAETDVTIILKSCPGAKRLQPLVRTASSAIHHNNVHMQRAVEPNYTVIFGSHRNSCLKVEKNGVTRAMVRDVPCAMVSSKAFKPYWIQYTRGSIAVGAGKEPSAESVCFRWIDDDVDGYIPGIKFVGLSSWDRFVCYRNIQQLPHLTALVPLPSSAVAALHGCPSAIHSHHDDANNSTCNGIIIAGNRGMMHTTVVPDTESSDGQRSDYLRHAEGQGQSHCDSSNHANDFALYTGVGTETIEPEGRTAEYLSMHIITGNGTDRAMIEAKALSSAFPNNSTIVPSLFSLACSAASQQLALPQNVCTILLVSELLLPSSSKLYRSALSALASGLVQVASQDPEGFDRLSYNVLTDLLELNDIPVAEKRIFDLMASWAACHDSTLSCSNGCKCDLDIDNTSVTAAFAPSKCADLCIRCCIMHQQYVHPSTGRAQDVHPSTGRVQDVHPSTGRTQDVHPSTGRAQDVHPSTGRAQDVHPSTGRAQDVHPSTGRAQDVQPSTGRAQDVHPSTGRAQDDLQTDCNCHAFEDHTLVLGLEPAALSTSMVQAVVEVWTSSPPMVYPACTSHQRSGYGVMDTSASSCRDQYPAHKDEHNSQGLNGESDSADQSVSPAVMTLGIPGSTTEVPCKGISGQREWLAIQKAKELHRQAEIVLSLVRYPLMTIEELETVKSSHTMMHFPNVLQLVDSVLALSADNATLNHHGVALLQSSLLSLPPSDTTTRTMYPAGTTTVAVTQLTMMQEPCTSVDNSLLQGRSVSDCGQDIGCLIRDAMTSMPHKMALSVEGGYSTTTAAPNNKDTSSSQGRPLAPNYKDNSSSQGRPLAAPHFYMPPDHQRDHHCGMVSDCLIPAGSGVLQGTAMAPAAGPLPSCLYHRRTLPDCTELAYEHDGDQNGVLRYIGTLYGTQDWVNPVLTKRVQIKASSPSARHTDPKALAGDKFVCTNFAGPRYINGQAVTWWNVDLGPCHKLILNYYTLRHDASPDFPRNWVIQGSSEGSEWIDLRRHRSDVSIRKPGQSMSWPVLGPAASTPYQSFRILLEGPTADSTASLSYSASSSVLPAAASKGWNLCISNMELYGYLFICSGGDKS</sequence>
<feature type="compositionally biased region" description="Polar residues" evidence="1">
    <location>
        <begin position="596"/>
        <end position="609"/>
    </location>
</feature>
<comment type="caution">
    <text evidence="3">The sequence shown here is derived from an EMBL/GenBank/DDBJ whole genome shotgun (WGS) entry which is preliminary data.</text>
</comment>
<dbReference type="PANTHER" id="PTHR47457">
    <property type="entry name" value="OS05G0345500 PROTEIN"/>
    <property type="match status" value="1"/>
</dbReference>
<accession>A0A250X7J1</accession>
<dbReference type="InterPro" id="IPR008979">
    <property type="entry name" value="Galactose-bd-like_sf"/>
</dbReference>
<dbReference type="InterPro" id="IPR022041">
    <property type="entry name" value="Methyltransf_FA"/>
</dbReference>
<feature type="domain" description="Farnesoic acid O-methyl transferase" evidence="2">
    <location>
        <begin position="45"/>
        <end position="145"/>
    </location>
</feature>